<dbReference type="InterPro" id="IPR050336">
    <property type="entry name" value="Chromosome_partition/occlusion"/>
</dbReference>
<dbReference type="GO" id="GO:0003677">
    <property type="term" value="F:DNA binding"/>
    <property type="evidence" value="ECO:0007669"/>
    <property type="project" value="UniProtKB-KW"/>
</dbReference>
<dbReference type="Proteomes" id="UP000070107">
    <property type="component" value="Unassembled WGS sequence"/>
</dbReference>
<gene>
    <name evidence="7" type="ORF">ATN84_05920</name>
</gene>
<dbReference type="InterPro" id="IPR036086">
    <property type="entry name" value="ParB/Sulfiredoxin_sf"/>
</dbReference>
<evidence type="ECO:0000256" key="4">
    <source>
        <dbReference type="ARBA" id="ARBA00025472"/>
    </source>
</evidence>
<dbReference type="GO" id="GO:0005694">
    <property type="term" value="C:chromosome"/>
    <property type="evidence" value="ECO:0007669"/>
    <property type="project" value="TreeGrafter"/>
</dbReference>
<evidence type="ECO:0000256" key="1">
    <source>
        <dbReference type="ARBA" id="ARBA00006295"/>
    </source>
</evidence>
<dbReference type="RefSeq" id="WP_068880591.1">
    <property type="nucleotide sequence ID" value="NZ_LNTU01000001.1"/>
</dbReference>
<dbReference type="PANTHER" id="PTHR33375">
    <property type="entry name" value="CHROMOSOME-PARTITIONING PROTEIN PARB-RELATED"/>
    <property type="match status" value="1"/>
</dbReference>
<proteinExistence type="inferred from homology"/>
<dbReference type="Gene3D" id="1.10.10.2830">
    <property type="match status" value="1"/>
</dbReference>
<dbReference type="InterPro" id="IPR057240">
    <property type="entry name" value="ParB_dimer_C"/>
</dbReference>
<evidence type="ECO:0000256" key="5">
    <source>
        <dbReference type="SAM" id="MobiDB-lite"/>
    </source>
</evidence>
<evidence type="ECO:0000313" key="7">
    <source>
        <dbReference type="EMBL" id="KXF79254.1"/>
    </source>
</evidence>
<dbReference type="Pfam" id="PF02195">
    <property type="entry name" value="ParB_N"/>
    <property type="match status" value="1"/>
</dbReference>
<dbReference type="Gene3D" id="3.90.1530.30">
    <property type="match status" value="1"/>
</dbReference>
<feature type="region of interest" description="Disordered" evidence="5">
    <location>
        <begin position="221"/>
        <end position="244"/>
    </location>
</feature>
<dbReference type="STRING" id="1494590.ATN84_05920"/>
<dbReference type="GO" id="GO:0045881">
    <property type="term" value="P:positive regulation of sporulation resulting in formation of a cellular spore"/>
    <property type="evidence" value="ECO:0007669"/>
    <property type="project" value="TreeGrafter"/>
</dbReference>
<dbReference type="NCBIfam" id="TIGR00180">
    <property type="entry name" value="parB_part"/>
    <property type="match status" value="1"/>
</dbReference>
<dbReference type="InterPro" id="IPR041468">
    <property type="entry name" value="HTH_ParB/Spo0J"/>
</dbReference>
<dbReference type="Pfam" id="PF17762">
    <property type="entry name" value="HTH_ParB"/>
    <property type="match status" value="1"/>
</dbReference>
<dbReference type="AlphaFoldDB" id="A0A135I1C7"/>
<keyword evidence="3" id="KW-0238">DNA-binding</keyword>
<dbReference type="InterPro" id="IPR003115">
    <property type="entry name" value="ParB_N"/>
</dbReference>
<dbReference type="SMART" id="SM00470">
    <property type="entry name" value="ParB"/>
    <property type="match status" value="1"/>
</dbReference>
<evidence type="ECO:0000256" key="3">
    <source>
        <dbReference type="ARBA" id="ARBA00023125"/>
    </source>
</evidence>
<dbReference type="Pfam" id="PF23552">
    <property type="entry name" value="ParB_C"/>
    <property type="match status" value="1"/>
</dbReference>
<dbReference type="GO" id="GO:0007059">
    <property type="term" value="P:chromosome segregation"/>
    <property type="evidence" value="ECO:0007669"/>
    <property type="project" value="UniProtKB-KW"/>
</dbReference>
<reference evidence="7 8" key="1">
    <citation type="submission" date="2015-11" db="EMBL/GenBank/DDBJ databases">
        <title>Draft genome sequence of Paramesorhizobium deserti A-3-E, a strain highly resistant to diverse beta-lactam antibiotics.</title>
        <authorList>
            <person name="Lv R."/>
            <person name="Yang X."/>
            <person name="Fang N."/>
            <person name="Guo J."/>
            <person name="Luo X."/>
            <person name="Peng F."/>
            <person name="Yang R."/>
            <person name="Cui Y."/>
            <person name="Fang C."/>
            <person name="Song Y."/>
        </authorList>
    </citation>
    <scope>NUCLEOTIDE SEQUENCE [LARGE SCALE GENOMIC DNA]</scope>
    <source>
        <strain evidence="7 8">A-3-E</strain>
    </source>
</reference>
<dbReference type="InterPro" id="IPR004437">
    <property type="entry name" value="ParB/RepB/Spo0J"/>
</dbReference>
<dbReference type="CDD" id="cd16393">
    <property type="entry name" value="SPO0J_N"/>
    <property type="match status" value="1"/>
</dbReference>
<dbReference type="FunFam" id="3.90.1530.30:FF:000001">
    <property type="entry name" value="Chromosome partitioning protein ParB"/>
    <property type="match status" value="1"/>
</dbReference>
<comment type="similarity">
    <text evidence="1">Belongs to the ParB family.</text>
</comment>
<evidence type="ECO:0000256" key="2">
    <source>
        <dbReference type="ARBA" id="ARBA00022829"/>
    </source>
</evidence>
<organism evidence="7 8">
    <name type="scientific">Paramesorhizobium deserti</name>
    <dbReference type="NCBI Taxonomy" id="1494590"/>
    <lineage>
        <taxon>Bacteria</taxon>
        <taxon>Pseudomonadati</taxon>
        <taxon>Pseudomonadota</taxon>
        <taxon>Alphaproteobacteria</taxon>
        <taxon>Hyphomicrobiales</taxon>
        <taxon>Phyllobacteriaceae</taxon>
        <taxon>Paramesorhizobium</taxon>
    </lineage>
</organism>
<keyword evidence="8" id="KW-1185">Reference proteome</keyword>
<feature type="domain" description="ParB-like N-terminal" evidence="6">
    <location>
        <begin position="35"/>
        <end position="127"/>
    </location>
</feature>
<dbReference type="PANTHER" id="PTHR33375:SF1">
    <property type="entry name" value="CHROMOSOME-PARTITIONING PROTEIN PARB-RELATED"/>
    <property type="match status" value="1"/>
</dbReference>
<comment type="caution">
    <text evidence="7">The sequence shown here is derived from an EMBL/GenBank/DDBJ whole genome shotgun (WGS) entry which is preliminary data.</text>
</comment>
<comment type="function">
    <text evidence="4">Involved in chromosome partition. Localize to both poles of the predivisional cell following completion of DNA replication. Binds to the DNA origin of replication.</text>
</comment>
<evidence type="ECO:0000313" key="8">
    <source>
        <dbReference type="Proteomes" id="UP000070107"/>
    </source>
</evidence>
<name>A0A135I1C7_9HYPH</name>
<dbReference type="OrthoDB" id="9802051at2"/>
<evidence type="ECO:0000259" key="6">
    <source>
        <dbReference type="SMART" id="SM00470"/>
    </source>
</evidence>
<feature type="compositionally biased region" description="Basic and acidic residues" evidence="5">
    <location>
        <begin position="229"/>
        <end position="244"/>
    </location>
</feature>
<dbReference type="FunFam" id="1.10.10.2830:FF:000001">
    <property type="entry name" value="Chromosome partitioning protein ParB"/>
    <property type="match status" value="1"/>
</dbReference>
<protein>
    <submittedName>
        <fullName evidence="7">Chromosome partitioning protein ParB</fullName>
    </submittedName>
</protein>
<sequence>MNDDPSKKRLGRGLAALIGEMDRPVESKNPIPLERQIPIEFISRNPRNPRRVFTDAELEDLAQSIREHGVVQPVVVRPASGASDRYELIAGERRWRAAQRAGLTTLPIIMRDVDDRVALELAIIENVQRSDLNPVEEAAGYQQLIDEHEYTQADLAQVIGKSRSHVANTLRLLKLPGNVQDMITDGSLSAGHARCLITAENPGVLAERIVREGLSVRQAEALAQSEGKGGAEPKTGKASAAEKDADTKALEKLLSDVMGMKVDINHREKGGDVRIRYASLEQLDEICRRLQN</sequence>
<dbReference type="EMBL" id="LNTU01000001">
    <property type="protein sequence ID" value="KXF79254.1"/>
    <property type="molecule type" value="Genomic_DNA"/>
</dbReference>
<dbReference type="SUPFAM" id="SSF110849">
    <property type="entry name" value="ParB/Sulfiredoxin"/>
    <property type="match status" value="1"/>
</dbReference>
<keyword evidence="2" id="KW-0159">Chromosome partition</keyword>
<accession>A0A135I1C7</accession>